<evidence type="ECO:0000256" key="1">
    <source>
        <dbReference type="ARBA" id="ARBA00004496"/>
    </source>
</evidence>
<dbReference type="SUPFAM" id="SSF51569">
    <property type="entry name" value="Aldolase"/>
    <property type="match status" value="1"/>
</dbReference>
<evidence type="ECO:0000313" key="4">
    <source>
        <dbReference type="Proteomes" id="UP000269226"/>
    </source>
</evidence>
<dbReference type="EC" id="2.2.1.2" evidence="3"/>
<dbReference type="EMBL" id="AP018492">
    <property type="protein sequence ID" value="BBC60354.1"/>
    <property type="molecule type" value="Genomic_DNA"/>
</dbReference>
<dbReference type="CDD" id="cd00956">
    <property type="entry name" value="Transaldolase_FSA"/>
    <property type="match status" value="1"/>
</dbReference>
<accession>A0A2Z5Y0P9</accession>
<dbReference type="InterPro" id="IPR018225">
    <property type="entry name" value="Transaldolase_AS"/>
</dbReference>
<dbReference type="Pfam" id="PF00923">
    <property type="entry name" value="TAL_FSA"/>
    <property type="match status" value="1"/>
</dbReference>
<gene>
    <name evidence="3" type="ORF">DAT561_0186</name>
</gene>
<dbReference type="PANTHER" id="PTHR10683:SF28">
    <property type="entry name" value="TRANSALDOLASE C"/>
    <property type="match status" value="1"/>
</dbReference>
<dbReference type="RefSeq" id="WP_014372938.1">
    <property type="nucleotide sequence ID" value="NZ_AP018492.1"/>
</dbReference>
<keyword evidence="2" id="KW-0704">Schiff base</keyword>
<keyword evidence="3" id="KW-0808">Transferase</keyword>
<dbReference type="AlphaFoldDB" id="A0A2Z5Y0P9"/>
<dbReference type="GO" id="GO:0005737">
    <property type="term" value="C:cytoplasm"/>
    <property type="evidence" value="ECO:0007669"/>
    <property type="project" value="UniProtKB-SubCell"/>
</dbReference>
<dbReference type="Gene3D" id="3.20.20.70">
    <property type="entry name" value="Aldolase class I"/>
    <property type="match status" value="1"/>
</dbReference>
<proteinExistence type="predicted"/>
<dbReference type="GO" id="GO:0016832">
    <property type="term" value="F:aldehyde-lyase activity"/>
    <property type="evidence" value="ECO:0007669"/>
    <property type="project" value="InterPro"/>
</dbReference>
<dbReference type="InterPro" id="IPR001585">
    <property type="entry name" value="TAL/FSA"/>
</dbReference>
<comment type="subcellular location">
    <subcellularLocation>
        <location evidence="1">Cytoplasm</location>
    </subcellularLocation>
</comment>
<dbReference type="GO" id="GO:0004801">
    <property type="term" value="F:transaldolase activity"/>
    <property type="evidence" value="ECO:0007669"/>
    <property type="project" value="UniProtKB-EC"/>
</dbReference>
<sequence>MEFMLDTVNIEEIKQYQKIISLRGVTSNPSIIKQSGKMNFFERMREIREIIGYNSSLHVQLVATDYDGMLKDAETLLNQIDTDLFIKVPVNEVGLKVMNELREWPCHITATAIYTKFQAYLAIANHVDYVAPYFNRMENLAIDPQETIRQIANIIEQTGSKTKILAASFKNVSQVTTALENGAHAVTINTNIIQQVLEMPVIEKAIQNFLEDWIAVFGDKQTIAALNG</sequence>
<dbReference type="PROSITE" id="PS01054">
    <property type="entry name" value="TRANSALDOLASE_1"/>
    <property type="match status" value="1"/>
</dbReference>
<dbReference type="NCBIfam" id="NF009299">
    <property type="entry name" value="PRK12656.1"/>
    <property type="match status" value="1"/>
</dbReference>
<dbReference type="Proteomes" id="UP000269226">
    <property type="component" value="Chromosome"/>
</dbReference>
<evidence type="ECO:0000256" key="2">
    <source>
        <dbReference type="ARBA" id="ARBA00023270"/>
    </source>
</evidence>
<evidence type="ECO:0000313" key="3">
    <source>
        <dbReference type="EMBL" id="BBC60354.1"/>
    </source>
</evidence>
<dbReference type="GO" id="GO:0005975">
    <property type="term" value="P:carbohydrate metabolic process"/>
    <property type="evidence" value="ECO:0007669"/>
    <property type="project" value="InterPro"/>
</dbReference>
<dbReference type="PANTHER" id="PTHR10683">
    <property type="entry name" value="TRANSALDOLASE"/>
    <property type="match status" value="1"/>
</dbReference>
<dbReference type="InterPro" id="IPR033919">
    <property type="entry name" value="TSA/FSA_arc/bac"/>
</dbReference>
<organism evidence="3 4">
    <name type="scientific">Melissococcus plutonius</name>
    <dbReference type="NCBI Taxonomy" id="33970"/>
    <lineage>
        <taxon>Bacteria</taxon>
        <taxon>Bacillati</taxon>
        <taxon>Bacillota</taxon>
        <taxon>Bacilli</taxon>
        <taxon>Lactobacillales</taxon>
        <taxon>Enterococcaceae</taxon>
        <taxon>Melissococcus</taxon>
    </lineage>
</organism>
<reference evidence="3 4" key="1">
    <citation type="submission" date="2018-01" db="EMBL/GenBank/DDBJ databases">
        <title>Whole genome sequence of Melissococcus plutonius DAT561.</title>
        <authorList>
            <person name="Okumura K."/>
            <person name="Takamatsu D."/>
            <person name="Okura M."/>
        </authorList>
    </citation>
    <scope>NUCLEOTIDE SEQUENCE [LARGE SCALE GENOMIC DNA]</scope>
    <source>
        <strain evidence="3 4">DAT561</strain>
    </source>
</reference>
<dbReference type="InterPro" id="IPR013785">
    <property type="entry name" value="Aldolase_TIM"/>
</dbReference>
<dbReference type="GeneID" id="57042753"/>
<name>A0A2Z5Y0P9_9ENTE</name>
<protein>
    <submittedName>
        <fullName evidence="3">Transaldolase</fullName>
        <ecNumber evidence="3">2.2.1.2</ecNumber>
    </submittedName>
</protein>